<comment type="caution">
    <text evidence="1">The sequence shown here is derived from an EMBL/GenBank/DDBJ whole genome shotgun (WGS) entry which is preliminary data.</text>
</comment>
<dbReference type="Proteomes" id="UP000187209">
    <property type="component" value="Unassembled WGS sequence"/>
</dbReference>
<evidence type="ECO:0000313" key="2">
    <source>
        <dbReference type="Proteomes" id="UP000187209"/>
    </source>
</evidence>
<name>A0A1R2CCW9_9CILI</name>
<accession>A0A1R2CCW9</accession>
<dbReference type="OrthoDB" id="319031at2759"/>
<reference evidence="1 2" key="1">
    <citation type="submission" date="2016-11" db="EMBL/GenBank/DDBJ databases">
        <title>The macronuclear genome of Stentor coeruleus: a giant cell with tiny introns.</title>
        <authorList>
            <person name="Slabodnick M."/>
            <person name="Ruby J.G."/>
            <person name="Reiff S.B."/>
            <person name="Swart E.C."/>
            <person name="Gosai S."/>
            <person name="Prabakaran S."/>
            <person name="Witkowska E."/>
            <person name="Larue G.E."/>
            <person name="Fisher S."/>
            <person name="Freeman R.M."/>
            <person name="Gunawardena J."/>
            <person name="Chu W."/>
            <person name="Stover N.A."/>
            <person name="Gregory B.D."/>
            <person name="Nowacki M."/>
            <person name="Derisi J."/>
            <person name="Roy S.W."/>
            <person name="Marshall W.F."/>
            <person name="Sood P."/>
        </authorList>
    </citation>
    <scope>NUCLEOTIDE SEQUENCE [LARGE SCALE GENOMIC DNA]</scope>
    <source>
        <strain evidence="1">WM001</strain>
    </source>
</reference>
<dbReference type="AlphaFoldDB" id="A0A1R2CCW9"/>
<sequence>MKAALLRRIAINKLRVDNLLKAQTGTFNRRSPKELDQVFGLSYSDLKTTQELILPEPDLGRIPQSSQEFLVNAMFRYNSTFKSEEGMSKDIDGFKGNEITMQAYVEYYLRTLIMCSYEEGVSVTSGERIVMDMGLHKGHHDFVIKRGGFPIIVFRLVRENNHIKGLPIEQAFTSNIFEVYSAYWKNPVWPLYGCICDLNSWIFIKYDGEFFYRSSKTHKLALHSASILSLAAKILSIIDSKT</sequence>
<gene>
    <name evidence="1" type="ORF">SteCoe_11581</name>
</gene>
<proteinExistence type="predicted"/>
<keyword evidence="2" id="KW-1185">Reference proteome</keyword>
<organism evidence="1 2">
    <name type="scientific">Stentor coeruleus</name>
    <dbReference type="NCBI Taxonomy" id="5963"/>
    <lineage>
        <taxon>Eukaryota</taxon>
        <taxon>Sar</taxon>
        <taxon>Alveolata</taxon>
        <taxon>Ciliophora</taxon>
        <taxon>Postciliodesmatophora</taxon>
        <taxon>Heterotrichea</taxon>
        <taxon>Heterotrichida</taxon>
        <taxon>Stentoridae</taxon>
        <taxon>Stentor</taxon>
    </lineage>
</organism>
<dbReference type="EMBL" id="MPUH01000194">
    <property type="protein sequence ID" value="OMJ86810.1"/>
    <property type="molecule type" value="Genomic_DNA"/>
</dbReference>
<evidence type="ECO:0000313" key="1">
    <source>
        <dbReference type="EMBL" id="OMJ86810.1"/>
    </source>
</evidence>
<protein>
    <submittedName>
        <fullName evidence="1">Uncharacterized protein</fullName>
    </submittedName>
</protein>